<comment type="caution">
    <text evidence="3">The sequence shown here is derived from an EMBL/GenBank/DDBJ whole genome shotgun (WGS) entry which is preliminary data.</text>
</comment>
<accession>A0A8H5ER12</accession>
<sequence length="359" mass="40682">MALIPELPPSVNDAQSLTDAKPPPPPLDAVVHEDGTEDDLELEVESKYKGTCLAMPYMPREDVGFTIPDGAGGAVPVQDDQLWINGTTITYAFMPRASKRHEWGEDKVHKIAKEWSLYANIAFQHVEDPKDALVRIMFDRNDGSWSLTGKKEIEDKPTDQPTMNLGGVEKISKMQENDVGTILHEFGHVLGLKHEHQNPLRNNVFRMNEQFTIEAFTHSQGWSEQTVREQILDVYNSNDVGNYTDLDLSSVMIYFMPAAQNDKGIEIKPNNKLSDYDKAFMLIHYPYFGFEPQVEGWDFTKALDVFGIHGQDRDEMTRIYGTGNVRDVRRHFAEVYESIREQRNAALAKDIASRPPAPA</sequence>
<name>A0A8H5ER12_9AGAR</name>
<dbReference type="InterPro" id="IPR006026">
    <property type="entry name" value="Peptidase_Metallo"/>
</dbReference>
<dbReference type="OrthoDB" id="5945790at2759"/>
<evidence type="ECO:0000313" key="4">
    <source>
        <dbReference type="Proteomes" id="UP000567179"/>
    </source>
</evidence>
<evidence type="ECO:0000259" key="2">
    <source>
        <dbReference type="SMART" id="SM00235"/>
    </source>
</evidence>
<dbReference type="InterPro" id="IPR001506">
    <property type="entry name" value="Peptidase_M12A"/>
</dbReference>
<dbReference type="Proteomes" id="UP000567179">
    <property type="component" value="Unassembled WGS sequence"/>
</dbReference>
<dbReference type="InterPro" id="IPR024079">
    <property type="entry name" value="MetalloPept_cat_dom_sf"/>
</dbReference>
<dbReference type="GO" id="GO:0006508">
    <property type="term" value="P:proteolysis"/>
    <property type="evidence" value="ECO:0007669"/>
    <property type="project" value="InterPro"/>
</dbReference>
<dbReference type="Pfam" id="PF01400">
    <property type="entry name" value="Astacin"/>
    <property type="match status" value="1"/>
</dbReference>
<dbReference type="AlphaFoldDB" id="A0A8H5ER12"/>
<feature type="region of interest" description="Disordered" evidence="1">
    <location>
        <begin position="1"/>
        <end position="27"/>
    </location>
</feature>
<dbReference type="GO" id="GO:0004222">
    <property type="term" value="F:metalloendopeptidase activity"/>
    <property type="evidence" value="ECO:0007669"/>
    <property type="project" value="InterPro"/>
</dbReference>
<dbReference type="SUPFAM" id="SSF55486">
    <property type="entry name" value="Metalloproteases ('zincins'), catalytic domain"/>
    <property type="match status" value="1"/>
</dbReference>
<dbReference type="GO" id="GO:0008270">
    <property type="term" value="F:zinc ion binding"/>
    <property type="evidence" value="ECO:0007669"/>
    <property type="project" value="InterPro"/>
</dbReference>
<evidence type="ECO:0000256" key="1">
    <source>
        <dbReference type="SAM" id="MobiDB-lite"/>
    </source>
</evidence>
<reference evidence="3 4" key="1">
    <citation type="journal article" date="2020" name="ISME J.">
        <title>Uncovering the hidden diversity of litter-decomposition mechanisms in mushroom-forming fungi.</title>
        <authorList>
            <person name="Floudas D."/>
            <person name="Bentzer J."/>
            <person name="Ahren D."/>
            <person name="Johansson T."/>
            <person name="Persson P."/>
            <person name="Tunlid A."/>
        </authorList>
    </citation>
    <scope>NUCLEOTIDE SEQUENCE [LARGE SCALE GENOMIC DNA]</scope>
    <source>
        <strain evidence="3 4">CBS 101986</strain>
    </source>
</reference>
<organism evidence="3 4">
    <name type="scientific">Psilocybe cf. subviscida</name>
    <dbReference type="NCBI Taxonomy" id="2480587"/>
    <lineage>
        <taxon>Eukaryota</taxon>
        <taxon>Fungi</taxon>
        <taxon>Dikarya</taxon>
        <taxon>Basidiomycota</taxon>
        <taxon>Agaricomycotina</taxon>
        <taxon>Agaricomycetes</taxon>
        <taxon>Agaricomycetidae</taxon>
        <taxon>Agaricales</taxon>
        <taxon>Agaricineae</taxon>
        <taxon>Strophariaceae</taxon>
        <taxon>Psilocybe</taxon>
    </lineage>
</organism>
<proteinExistence type="predicted"/>
<feature type="domain" description="Peptidase metallopeptidase" evidence="2">
    <location>
        <begin position="79"/>
        <end position="237"/>
    </location>
</feature>
<protein>
    <recommendedName>
        <fullName evidence="2">Peptidase metallopeptidase domain-containing protein</fullName>
    </recommendedName>
</protein>
<dbReference type="Gene3D" id="3.40.390.10">
    <property type="entry name" value="Collagenase (Catalytic Domain)"/>
    <property type="match status" value="1"/>
</dbReference>
<gene>
    <name evidence="3" type="ORF">D9619_012805</name>
</gene>
<evidence type="ECO:0000313" key="3">
    <source>
        <dbReference type="EMBL" id="KAF5309131.1"/>
    </source>
</evidence>
<keyword evidence="4" id="KW-1185">Reference proteome</keyword>
<dbReference type="SMART" id="SM00235">
    <property type="entry name" value="ZnMc"/>
    <property type="match status" value="1"/>
</dbReference>
<dbReference type="EMBL" id="JAACJJ010000060">
    <property type="protein sequence ID" value="KAF5309131.1"/>
    <property type="molecule type" value="Genomic_DNA"/>
</dbReference>